<feature type="binding site" evidence="4">
    <location>
        <position position="95"/>
    </location>
    <ligand>
        <name>Mg(2+)</name>
        <dbReference type="ChEBI" id="CHEBI:18420"/>
        <label>1</label>
        <note>catalytic</note>
    </ligand>
</feature>
<dbReference type="RefSeq" id="WP_111164166.1">
    <property type="nucleotide sequence ID" value="NZ_PCDP01000080.1"/>
</dbReference>
<dbReference type="PROSITE" id="PS00630">
    <property type="entry name" value="IMP_2"/>
    <property type="match status" value="1"/>
</dbReference>
<dbReference type="PANTHER" id="PTHR20854:SF4">
    <property type="entry name" value="INOSITOL-1-MONOPHOSPHATASE-RELATED"/>
    <property type="match status" value="1"/>
</dbReference>
<dbReference type="EMBL" id="PCDP01000080">
    <property type="protein sequence ID" value="PZM07737.1"/>
    <property type="molecule type" value="Genomic_DNA"/>
</dbReference>
<keyword evidence="6" id="KW-1185">Reference proteome</keyword>
<reference evidence="5 6" key="1">
    <citation type="journal article" date="2018" name="Sci. Rep.">
        <title>Rhizobium tumorigenes sp. nov., a novel plant tumorigenic bacterium isolated from cane gall tumors on thornless blackberry.</title>
        <authorList>
            <person name="Kuzmanovi N."/>
            <person name="Smalla K."/>
            <person name="Gronow S."/>
            <person name="PuBawska J."/>
        </authorList>
    </citation>
    <scope>NUCLEOTIDE SEQUENCE [LARGE SCALE GENOMIC DNA]</scope>
    <source>
        <strain evidence="5 6">CCBAU 85046</strain>
    </source>
</reference>
<feature type="binding site" evidence="4">
    <location>
        <position position="213"/>
    </location>
    <ligand>
        <name>Mg(2+)</name>
        <dbReference type="ChEBI" id="CHEBI:18420"/>
        <label>1</label>
        <note>catalytic</note>
    </ligand>
</feature>
<proteinExistence type="inferred from homology"/>
<evidence type="ECO:0000256" key="2">
    <source>
        <dbReference type="ARBA" id="ARBA00022723"/>
    </source>
</evidence>
<dbReference type="GO" id="GO:0046872">
    <property type="term" value="F:metal ion binding"/>
    <property type="evidence" value="ECO:0007669"/>
    <property type="project" value="UniProtKB-KW"/>
</dbReference>
<organism evidence="5 6">
    <name type="scientific">Rhizobium tubonense</name>
    <dbReference type="NCBI Taxonomy" id="484088"/>
    <lineage>
        <taxon>Bacteria</taxon>
        <taxon>Pseudomonadati</taxon>
        <taxon>Pseudomonadota</taxon>
        <taxon>Alphaproteobacteria</taxon>
        <taxon>Hyphomicrobiales</taxon>
        <taxon>Rhizobiaceae</taxon>
        <taxon>Rhizobium/Agrobacterium group</taxon>
        <taxon>Rhizobium</taxon>
    </lineage>
</organism>
<sequence>MSDIEKARWQSDLDLIADAAQQAGTVALSFFRQSPEVWWKNEGRSPVSAADFAANEKLASILMSARPDYGWLSEETDDDPARLDCETVFVVDPIDGTRGFLAGMETWCVSVAVVTNGRPVAGVLYAPALEELFLAGAEGPALKNGKEIAVSNAGEHAVQRLATGEDMLTGFEPGFRKTVERVKHVPSLAYRLAMVADGRLEGTLVKRDSHDWDLAAADLILSQAGGALVDLSGDLLVYNKASVSHGELCGAAVAHMPTFLHQLSHRRDS</sequence>
<evidence type="ECO:0000256" key="3">
    <source>
        <dbReference type="ARBA" id="ARBA00022842"/>
    </source>
</evidence>
<comment type="similarity">
    <text evidence="1">Belongs to the inositol monophosphatase superfamily.</text>
</comment>
<dbReference type="GO" id="GO:0007165">
    <property type="term" value="P:signal transduction"/>
    <property type="evidence" value="ECO:0007669"/>
    <property type="project" value="TreeGrafter"/>
</dbReference>
<name>A0A2W4C2P4_9HYPH</name>
<dbReference type="GO" id="GO:0046854">
    <property type="term" value="P:phosphatidylinositol phosphate biosynthetic process"/>
    <property type="evidence" value="ECO:0007669"/>
    <property type="project" value="InterPro"/>
</dbReference>
<dbReference type="PANTHER" id="PTHR20854">
    <property type="entry name" value="INOSITOL MONOPHOSPHATASE"/>
    <property type="match status" value="1"/>
</dbReference>
<feature type="binding site" evidence="4">
    <location>
        <position position="94"/>
    </location>
    <ligand>
        <name>Mg(2+)</name>
        <dbReference type="ChEBI" id="CHEBI:18420"/>
        <label>1</label>
        <note>catalytic</note>
    </ligand>
</feature>
<feature type="binding site" evidence="4">
    <location>
        <position position="92"/>
    </location>
    <ligand>
        <name>Mg(2+)</name>
        <dbReference type="ChEBI" id="CHEBI:18420"/>
        <label>1</label>
        <note>catalytic</note>
    </ligand>
</feature>
<gene>
    <name evidence="5" type="ORF">CPY51_30735</name>
</gene>
<dbReference type="OrthoDB" id="9785695at2"/>
<dbReference type="CDD" id="cd01638">
    <property type="entry name" value="CysQ"/>
    <property type="match status" value="1"/>
</dbReference>
<comment type="cofactor">
    <cofactor evidence="4">
        <name>Mg(2+)</name>
        <dbReference type="ChEBI" id="CHEBI:18420"/>
    </cofactor>
</comment>
<dbReference type="Gene3D" id="3.40.190.80">
    <property type="match status" value="1"/>
</dbReference>
<dbReference type="Gene3D" id="3.30.540.10">
    <property type="entry name" value="Fructose-1,6-Bisphosphatase, subunit A, domain 1"/>
    <property type="match status" value="1"/>
</dbReference>
<dbReference type="AlphaFoldDB" id="A0A2W4C2P4"/>
<dbReference type="PRINTS" id="PR00377">
    <property type="entry name" value="IMPHPHTASES"/>
</dbReference>
<dbReference type="InterPro" id="IPR020550">
    <property type="entry name" value="Inositol_monophosphatase_CS"/>
</dbReference>
<evidence type="ECO:0000313" key="5">
    <source>
        <dbReference type="EMBL" id="PZM07737.1"/>
    </source>
</evidence>
<dbReference type="GO" id="GO:0008934">
    <property type="term" value="F:inositol monophosphate 1-phosphatase activity"/>
    <property type="evidence" value="ECO:0007669"/>
    <property type="project" value="TreeGrafter"/>
</dbReference>
<accession>A0A2W4C2P4</accession>
<keyword evidence="2 4" id="KW-0479">Metal-binding</keyword>
<evidence type="ECO:0000256" key="4">
    <source>
        <dbReference type="PIRSR" id="PIRSR600760-2"/>
    </source>
</evidence>
<dbReference type="Proteomes" id="UP000248925">
    <property type="component" value="Unassembled WGS sequence"/>
</dbReference>
<dbReference type="SUPFAM" id="SSF56655">
    <property type="entry name" value="Carbohydrate phosphatase"/>
    <property type="match status" value="1"/>
</dbReference>
<keyword evidence="3 4" id="KW-0460">Magnesium</keyword>
<dbReference type="GO" id="GO:0006020">
    <property type="term" value="P:inositol metabolic process"/>
    <property type="evidence" value="ECO:0007669"/>
    <property type="project" value="TreeGrafter"/>
</dbReference>
<comment type="caution">
    <text evidence="5">The sequence shown here is derived from an EMBL/GenBank/DDBJ whole genome shotgun (WGS) entry which is preliminary data.</text>
</comment>
<protein>
    <submittedName>
        <fullName evidence="5">3'(2'),5'-bisphosphate nucleotidase CysQ</fullName>
    </submittedName>
</protein>
<feature type="binding site" evidence="4">
    <location>
        <position position="74"/>
    </location>
    <ligand>
        <name>Mg(2+)</name>
        <dbReference type="ChEBI" id="CHEBI:18420"/>
        <label>1</label>
        <note>catalytic</note>
    </ligand>
</feature>
<evidence type="ECO:0000256" key="1">
    <source>
        <dbReference type="ARBA" id="ARBA00009759"/>
    </source>
</evidence>
<evidence type="ECO:0000313" key="6">
    <source>
        <dbReference type="Proteomes" id="UP000248925"/>
    </source>
</evidence>
<dbReference type="InterPro" id="IPR000760">
    <property type="entry name" value="Inositol_monophosphatase-like"/>
</dbReference>
<dbReference type="Pfam" id="PF00459">
    <property type="entry name" value="Inositol_P"/>
    <property type="match status" value="1"/>
</dbReference>